<dbReference type="GO" id="GO:0016887">
    <property type="term" value="F:ATP hydrolysis activity"/>
    <property type="evidence" value="ECO:0007669"/>
    <property type="project" value="InterPro"/>
</dbReference>
<dbReference type="AlphaFoldDB" id="A0A964DY14"/>
<dbReference type="EMBL" id="JAESVB010000002">
    <property type="protein sequence ID" value="MCB8874622.1"/>
    <property type="molecule type" value="Genomic_DNA"/>
</dbReference>
<dbReference type="GO" id="GO:0005524">
    <property type="term" value="F:ATP binding"/>
    <property type="evidence" value="ECO:0007669"/>
    <property type="project" value="UniProtKB-KW"/>
</dbReference>
<dbReference type="RefSeq" id="WP_227320289.1">
    <property type="nucleotide sequence ID" value="NZ_JAESVB010000002.1"/>
</dbReference>
<dbReference type="SUPFAM" id="SSF52540">
    <property type="entry name" value="P-loop containing nucleoside triphosphate hydrolases"/>
    <property type="match status" value="1"/>
</dbReference>
<accession>A0A964DY14</accession>
<dbReference type="InterPro" id="IPR003439">
    <property type="entry name" value="ABC_transporter-like_ATP-bd"/>
</dbReference>
<evidence type="ECO:0000313" key="4">
    <source>
        <dbReference type="EMBL" id="MCB8874622.1"/>
    </source>
</evidence>
<evidence type="ECO:0000313" key="5">
    <source>
        <dbReference type="Proteomes" id="UP000708298"/>
    </source>
</evidence>
<dbReference type="PANTHER" id="PTHR43119">
    <property type="entry name" value="ABC TRANSPORT PROTEIN ATP-BINDING COMPONENT-RELATED"/>
    <property type="match status" value="1"/>
</dbReference>
<dbReference type="InterPro" id="IPR003593">
    <property type="entry name" value="AAA+_ATPase"/>
</dbReference>
<organism evidence="4 5">
    <name type="scientific">Acidisoma silvae</name>
    <dbReference type="NCBI Taxonomy" id="2802396"/>
    <lineage>
        <taxon>Bacteria</taxon>
        <taxon>Pseudomonadati</taxon>
        <taxon>Pseudomonadota</taxon>
        <taxon>Alphaproteobacteria</taxon>
        <taxon>Acetobacterales</taxon>
        <taxon>Acidocellaceae</taxon>
        <taxon>Acidisoma</taxon>
    </lineage>
</organism>
<comment type="caution">
    <text evidence="4">The sequence shown here is derived from an EMBL/GenBank/DDBJ whole genome shotgun (WGS) entry which is preliminary data.</text>
</comment>
<reference evidence="4" key="1">
    <citation type="journal article" date="2021" name="Microorganisms">
        <title>Acidisoma silvae sp. nov. and Acidisomacellulosilytica sp. nov., Two Acidophilic Bacteria Isolated from Decaying Wood, Hydrolyzing Cellulose and Producing Poly-3-hydroxybutyrate.</title>
        <authorList>
            <person name="Mieszkin S."/>
            <person name="Pouder E."/>
            <person name="Uroz S."/>
            <person name="Simon-Colin C."/>
            <person name="Alain K."/>
        </authorList>
    </citation>
    <scope>NUCLEOTIDE SEQUENCE</scope>
    <source>
        <strain evidence="4">HW T2.11</strain>
    </source>
</reference>
<protein>
    <submittedName>
        <fullName evidence="4">ATP-binding cassette domain-containing protein</fullName>
    </submittedName>
</protein>
<keyword evidence="5" id="KW-1185">Reference proteome</keyword>
<evidence type="ECO:0000256" key="2">
    <source>
        <dbReference type="ARBA" id="ARBA00022840"/>
    </source>
</evidence>
<keyword evidence="2 4" id="KW-0067">ATP-binding</keyword>
<dbReference type="Gene3D" id="3.40.50.300">
    <property type="entry name" value="P-loop containing nucleotide triphosphate hydrolases"/>
    <property type="match status" value="1"/>
</dbReference>
<name>A0A964DY14_9PROT</name>
<keyword evidence="1" id="KW-0547">Nucleotide-binding</keyword>
<proteinExistence type="predicted"/>
<dbReference type="Pfam" id="PF00005">
    <property type="entry name" value="ABC_tran"/>
    <property type="match status" value="1"/>
</dbReference>
<dbReference type="PANTHER" id="PTHR43119:SF1">
    <property type="entry name" value="ABC TRANSPORTER DOMAIN-CONTAINING PROTEIN"/>
    <property type="match status" value="1"/>
</dbReference>
<feature type="domain" description="ABC transporter" evidence="3">
    <location>
        <begin position="3"/>
        <end position="197"/>
    </location>
</feature>
<dbReference type="InterPro" id="IPR027417">
    <property type="entry name" value="P-loop_NTPase"/>
</dbReference>
<sequence length="198" mass="21544">MLLDVRNLGGKLGRPVSMTLAAGECLVISGPSGIGKSLLLRMIADLDENTGDARLNGRSRMAMPGPHWRRQVMYLAAESGWWAETVSAHMQPLPDAAAFLPRLGLRADVMDAPVSQLSTGERQRLAFIRAAIRKPAVMLLDEPTSALDPASTGLLEDEFSRLRQTGTGLIVVTHNADQAERIATRRLFMTRDGLSEAR</sequence>
<reference evidence="4" key="2">
    <citation type="submission" date="2021-01" db="EMBL/GenBank/DDBJ databases">
        <authorList>
            <person name="Mieszkin S."/>
            <person name="Pouder E."/>
            <person name="Alain K."/>
        </authorList>
    </citation>
    <scope>NUCLEOTIDE SEQUENCE</scope>
    <source>
        <strain evidence="4">HW T2.11</strain>
    </source>
</reference>
<evidence type="ECO:0000256" key="1">
    <source>
        <dbReference type="ARBA" id="ARBA00022741"/>
    </source>
</evidence>
<dbReference type="SMART" id="SM00382">
    <property type="entry name" value="AAA"/>
    <property type="match status" value="1"/>
</dbReference>
<dbReference type="Proteomes" id="UP000708298">
    <property type="component" value="Unassembled WGS sequence"/>
</dbReference>
<gene>
    <name evidence="4" type="ORF">ASILVAE211_05440</name>
</gene>
<dbReference type="PROSITE" id="PS50893">
    <property type="entry name" value="ABC_TRANSPORTER_2"/>
    <property type="match status" value="1"/>
</dbReference>
<evidence type="ECO:0000259" key="3">
    <source>
        <dbReference type="PROSITE" id="PS50893"/>
    </source>
</evidence>
<dbReference type="CDD" id="cd00267">
    <property type="entry name" value="ABC_ATPase"/>
    <property type="match status" value="1"/>
</dbReference>